<dbReference type="InterPro" id="IPR036249">
    <property type="entry name" value="Thioredoxin-like_sf"/>
</dbReference>
<feature type="signal peptide" evidence="4">
    <location>
        <begin position="1"/>
        <end position="22"/>
    </location>
</feature>
<keyword evidence="1" id="KW-0575">Peroxidase</keyword>
<evidence type="ECO:0000313" key="7">
    <source>
        <dbReference type="Proteomes" id="UP000694562"/>
    </source>
</evidence>
<evidence type="ECO:0000256" key="1">
    <source>
        <dbReference type="ARBA" id="ARBA00022559"/>
    </source>
</evidence>
<evidence type="ECO:0000256" key="2">
    <source>
        <dbReference type="ARBA" id="ARBA00022862"/>
    </source>
</evidence>
<reference evidence="6" key="2">
    <citation type="submission" date="2025-09" db="UniProtKB">
        <authorList>
            <consortium name="Ensembl"/>
        </authorList>
    </citation>
    <scope>IDENTIFICATION</scope>
</reference>
<feature type="chain" id="PRO_5034305198" description="Peroxiredoxin C-terminal domain-containing protein" evidence="4">
    <location>
        <begin position="23"/>
        <end position="398"/>
    </location>
</feature>
<evidence type="ECO:0000256" key="4">
    <source>
        <dbReference type="SAM" id="SignalP"/>
    </source>
</evidence>
<name>A0A8C4TTW3_FALTI</name>
<reference evidence="6" key="1">
    <citation type="submission" date="2025-08" db="UniProtKB">
        <authorList>
            <consortium name="Ensembl"/>
        </authorList>
    </citation>
    <scope>IDENTIFICATION</scope>
</reference>
<dbReference type="AlphaFoldDB" id="A0A8C4TTW3"/>
<feature type="domain" description="Peroxiredoxin C-terminal" evidence="5">
    <location>
        <begin position="169"/>
        <end position="207"/>
    </location>
</feature>
<proteinExistence type="predicted"/>
<dbReference type="PANTHER" id="PTHR43503">
    <property type="entry name" value="MCG48959-RELATED"/>
    <property type="match status" value="1"/>
</dbReference>
<dbReference type="GO" id="GO:0005829">
    <property type="term" value="C:cytosol"/>
    <property type="evidence" value="ECO:0007669"/>
    <property type="project" value="TreeGrafter"/>
</dbReference>
<evidence type="ECO:0000259" key="5">
    <source>
        <dbReference type="Pfam" id="PF10417"/>
    </source>
</evidence>
<dbReference type="GO" id="GO:0045454">
    <property type="term" value="P:cell redox homeostasis"/>
    <property type="evidence" value="ECO:0007669"/>
    <property type="project" value="TreeGrafter"/>
</dbReference>
<organism evidence="6 7">
    <name type="scientific">Falco tinnunculus</name>
    <name type="common">Common kestrel</name>
    <dbReference type="NCBI Taxonomy" id="100819"/>
    <lineage>
        <taxon>Eukaryota</taxon>
        <taxon>Metazoa</taxon>
        <taxon>Chordata</taxon>
        <taxon>Craniata</taxon>
        <taxon>Vertebrata</taxon>
        <taxon>Euteleostomi</taxon>
        <taxon>Archelosauria</taxon>
        <taxon>Archosauria</taxon>
        <taxon>Dinosauria</taxon>
        <taxon>Saurischia</taxon>
        <taxon>Theropoda</taxon>
        <taxon>Coelurosauria</taxon>
        <taxon>Aves</taxon>
        <taxon>Neognathae</taxon>
        <taxon>Neoaves</taxon>
        <taxon>Telluraves</taxon>
        <taxon>Australaves</taxon>
        <taxon>Falconiformes</taxon>
        <taxon>Falconidae</taxon>
        <taxon>Falco</taxon>
    </lineage>
</organism>
<dbReference type="PANTHER" id="PTHR43503:SF4">
    <property type="entry name" value="PEROXIREDOXIN-6"/>
    <property type="match status" value="1"/>
</dbReference>
<dbReference type="InterPro" id="IPR019479">
    <property type="entry name" value="Peroxiredoxin_C"/>
</dbReference>
<accession>A0A8C4TTW3</accession>
<dbReference type="Proteomes" id="UP000694562">
    <property type="component" value="Unplaced"/>
</dbReference>
<dbReference type="GO" id="GO:0051920">
    <property type="term" value="F:peroxiredoxin activity"/>
    <property type="evidence" value="ECO:0007669"/>
    <property type="project" value="InterPro"/>
</dbReference>
<dbReference type="Gene3D" id="3.30.1020.10">
    <property type="entry name" value="Antioxidant, Horf6, Chain A, domain2"/>
    <property type="match status" value="1"/>
</dbReference>
<evidence type="ECO:0000256" key="3">
    <source>
        <dbReference type="ARBA" id="ARBA00023002"/>
    </source>
</evidence>
<keyword evidence="7" id="KW-1185">Reference proteome</keyword>
<dbReference type="Pfam" id="PF10417">
    <property type="entry name" value="1-cysPrx_C"/>
    <property type="match status" value="1"/>
</dbReference>
<keyword evidence="3" id="KW-0560">Oxidoreductase</keyword>
<dbReference type="Ensembl" id="ENSFTIT00000001030.1">
    <property type="protein sequence ID" value="ENSFTIP00000000976.1"/>
    <property type="gene ID" value="ENSFTIG00000000684.1"/>
</dbReference>
<dbReference type="GO" id="GO:0005739">
    <property type="term" value="C:mitochondrion"/>
    <property type="evidence" value="ECO:0007669"/>
    <property type="project" value="TreeGrafter"/>
</dbReference>
<protein>
    <recommendedName>
        <fullName evidence="5">Peroxiredoxin C-terminal domain-containing protein</fullName>
    </recommendedName>
</protein>
<dbReference type="SUPFAM" id="SSF52833">
    <property type="entry name" value="Thioredoxin-like"/>
    <property type="match status" value="1"/>
</dbReference>
<evidence type="ECO:0000313" key="6">
    <source>
        <dbReference type="Ensembl" id="ENSFTIP00000000976.1"/>
    </source>
</evidence>
<dbReference type="FunFam" id="3.30.1020.10:FF:000001">
    <property type="entry name" value="1-Cys peroxiredoxin"/>
    <property type="match status" value="1"/>
</dbReference>
<keyword evidence="2" id="KW-0049">Antioxidant</keyword>
<keyword evidence="4" id="KW-0732">Signal</keyword>
<sequence length="398" mass="42693">MQCWPAGNSSVLLLLPPYLGCACPNIGDKSARSAGLSLSHPVLALKGHRSRGGSILGSRTSCHWKQELPEQTPCSLCLGVTCCSRRLPPWHLPCPNTCDQAGHLPGKGGAAALSRSSGAVGQTSSAQPLTLSPCAQVFVFGPDKKLKLSILYPATTGRNFDEILRVVDSLQLTAYKKVATPVDWKPGDSVMVVPTLPDEEAKKLFPKGVFTKDLPSGKKYLRYTPQPDPTRKRLADQWGLQGSCCGVSHVQRWLSFSRRHGGKCGVSSRAPEGCPAGLTHLPIRELRGLQAAACLSEQPSLTHLHLCGILCVEEELQSQISHCFLICCWKSVGFRFYGRGNRANKLIFSTTCNIPGLSLLPSMASCAVYFVPCGHAAAMCGHASGWVALTRIALVPAL</sequence>
<dbReference type="OrthoDB" id="2996783at2759"/>